<name>A0ABS4FZT3_9CLOT</name>
<keyword evidence="1" id="KW-0175">Coiled coil</keyword>
<evidence type="ECO:0000256" key="1">
    <source>
        <dbReference type="SAM" id="Coils"/>
    </source>
</evidence>
<evidence type="ECO:0000313" key="3">
    <source>
        <dbReference type="Proteomes" id="UP001519271"/>
    </source>
</evidence>
<dbReference type="RefSeq" id="WP_209458043.1">
    <property type="nucleotide sequence ID" value="NZ_JAGGKC010000001.1"/>
</dbReference>
<gene>
    <name evidence="2" type="ORF">J2Z34_000268</name>
</gene>
<organism evidence="2 3">
    <name type="scientific">Youngiibacter multivorans</name>
    <dbReference type="NCBI Taxonomy" id="937251"/>
    <lineage>
        <taxon>Bacteria</taxon>
        <taxon>Bacillati</taxon>
        <taxon>Bacillota</taxon>
        <taxon>Clostridia</taxon>
        <taxon>Eubacteriales</taxon>
        <taxon>Clostridiaceae</taxon>
        <taxon>Youngiibacter</taxon>
    </lineage>
</organism>
<keyword evidence="3" id="KW-1185">Reference proteome</keyword>
<accession>A0ABS4FZT3</accession>
<reference evidence="2 3" key="1">
    <citation type="submission" date="2021-03" db="EMBL/GenBank/DDBJ databases">
        <title>Genomic Encyclopedia of Type Strains, Phase IV (KMG-IV): sequencing the most valuable type-strain genomes for metagenomic binning, comparative biology and taxonomic classification.</title>
        <authorList>
            <person name="Goeker M."/>
        </authorList>
    </citation>
    <scope>NUCLEOTIDE SEQUENCE [LARGE SCALE GENOMIC DNA]</scope>
    <source>
        <strain evidence="2 3">DSM 6139</strain>
    </source>
</reference>
<proteinExistence type="predicted"/>
<feature type="coiled-coil region" evidence="1">
    <location>
        <begin position="14"/>
        <end position="41"/>
    </location>
</feature>
<evidence type="ECO:0000313" key="2">
    <source>
        <dbReference type="EMBL" id="MBP1917805.1"/>
    </source>
</evidence>
<sequence>MPDNIELNRLQTVLRTKENLITRLTGEKEALLAEKAVLANQSAQHVTTIRSLEREKLAVETRLTGIIESERKLAAAKDTQIVKLQEEKAALEAVKTSLSGQLSQSNSQIQSLQQEKKVLENSYKAQMETERKAAALKDVEISRLKETISELSRGAGAGEEVLKELTSAQLNLTQVTLHDNMIMQHLVEAQSINLISEDRIKRLGVQVEDLTRTISELQLDKSGIKAELDILRSRFASSFSAEELSSYLNSAVDTFNKQENASDPNVNYIINGLDLQLKAKLFKDDQDRMMLTGADISSKSESTISTLNISIRAVPKI</sequence>
<comment type="caution">
    <text evidence="2">The sequence shown here is derived from an EMBL/GenBank/DDBJ whole genome shotgun (WGS) entry which is preliminary data.</text>
</comment>
<dbReference type="EMBL" id="JAGGKC010000001">
    <property type="protein sequence ID" value="MBP1917805.1"/>
    <property type="molecule type" value="Genomic_DNA"/>
</dbReference>
<feature type="coiled-coil region" evidence="1">
    <location>
        <begin position="200"/>
        <end position="234"/>
    </location>
</feature>
<feature type="coiled-coil region" evidence="1">
    <location>
        <begin position="74"/>
        <end position="129"/>
    </location>
</feature>
<dbReference type="Proteomes" id="UP001519271">
    <property type="component" value="Unassembled WGS sequence"/>
</dbReference>
<protein>
    <submittedName>
        <fullName evidence="2">Chromosome segregation ATPase</fullName>
    </submittedName>
</protein>